<dbReference type="EMBL" id="JAGFNK010000072">
    <property type="protein sequence ID" value="KAI9509106.1"/>
    <property type="molecule type" value="Genomic_DNA"/>
</dbReference>
<dbReference type="Proteomes" id="UP001207468">
    <property type="component" value="Unassembled WGS sequence"/>
</dbReference>
<accession>A0ACC0UC85</accession>
<keyword evidence="2" id="KW-1185">Reference proteome</keyword>
<reference evidence="1" key="1">
    <citation type="submission" date="2021-03" db="EMBL/GenBank/DDBJ databases">
        <title>Evolutionary priming and transition to the ectomycorrhizal habit in an iconic lineage of mushroom-forming fungi: is preadaptation a requirement?</title>
        <authorList>
            <consortium name="DOE Joint Genome Institute"/>
            <person name="Looney B.P."/>
            <person name="Miyauchi S."/>
            <person name="Morin E."/>
            <person name="Drula E."/>
            <person name="Courty P.E."/>
            <person name="Chicoki N."/>
            <person name="Fauchery L."/>
            <person name="Kohler A."/>
            <person name="Kuo A."/>
            <person name="LaButti K."/>
            <person name="Pangilinan J."/>
            <person name="Lipzen A."/>
            <person name="Riley R."/>
            <person name="Andreopoulos W."/>
            <person name="He G."/>
            <person name="Johnson J."/>
            <person name="Barry K.W."/>
            <person name="Grigoriev I.V."/>
            <person name="Nagy L."/>
            <person name="Hibbett D."/>
            <person name="Henrissat B."/>
            <person name="Matheny P.B."/>
            <person name="Labbe J."/>
            <person name="Martin A.F."/>
        </authorList>
    </citation>
    <scope>NUCLEOTIDE SEQUENCE</scope>
    <source>
        <strain evidence="1">BPL698</strain>
    </source>
</reference>
<comment type="caution">
    <text evidence="1">The sequence shown here is derived from an EMBL/GenBank/DDBJ whole genome shotgun (WGS) entry which is preliminary data.</text>
</comment>
<sequence length="159" mass="18016">MSSLFCHAERAPNQGIDIHTLIYSCHPLALVRLNTMSPKLSNGLYKITNVALGQCPGHDDTPAAAKPIIGTDHHPIWVVEHVVNNRYRLSVHGSLERSGQSTKPRKRVTRTRSIIDPIRLSLRVFFWTLREKNTKVSLDLFEGSDLVPNQQWVFTPIKE</sequence>
<evidence type="ECO:0000313" key="1">
    <source>
        <dbReference type="EMBL" id="KAI9509106.1"/>
    </source>
</evidence>
<evidence type="ECO:0000313" key="2">
    <source>
        <dbReference type="Proteomes" id="UP001207468"/>
    </source>
</evidence>
<organism evidence="1 2">
    <name type="scientific">Russula earlei</name>
    <dbReference type="NCBI Taxonomy" id="71964"/>
    <lineage>
        <taxon>Eukaryota</taxon>
        <taxon>Fungi</taxon>
        <taxon>Dikarya</taxon>
        <taxon>Basidiomycota</taxon>
        <taxon>Agaricomycotina</taxon>
        <taxon>Agaricomycetes</taxon>
        <taxon>Russulales</taxon>
        <taxon>Russulaceae</taxon>
        <taxon>Russula</taxon>
    </lineage>
</organism>
<name>A0ACC0UC85_9AGAM</name>
<protein>
    <submittedName>
        <fullName evidence="1">Uncharacterized protein</fullName>
    </submittedName>
</protein>
<proteinExistence type="predicted"/>
<gene>
    <name evidence="1" type="ORF">F5148DRAFT_808941</name>
</gene>